<dbReference type="EMBL" id="CP001827">
    <property type="protein sequence ID" value="ACZ61265.1"/>
    <property type="molecule type" value="Genomic_DNA"/>
</dbReference>
<dbReference type="HOGENOM" id="CLU_000445_114_0_0"/>
<dbReference type="InterPro" id="IPR000014">
    <property type="entry name" value="PAS"/>
</dbReference>
<evidence type="ECO:0000256" key="5">
    <source>
        <dbReference type="ARBA" id="ARBA00023012"/>
    </source>
</evidence>
<dbReference type="PANTHER" id="PTHR24421">
    <property type="entry name" value="NITRATE/NITRITE SENSOR PROTEIN NARX-RELATED"/>
    <property type="match status" value="1"/>
</dbReference>
<sequence length="363" mass="41906">MESDWIRLMNITRQEKLLLTQFAVDRANDGIIWLKPDGCIVYANETLCKMVGYNAEELYKMNIDDLHSSHEKYCTRFERLKKLGGRAILEGSYRNKLGYFIPVEISGNYLLFDGKEYNCGIVRDITNRKIIEEELRYKNIQLEKKGKRIKALSKAYVQAQEQEREWISIEIHDRIIQPLTSLFQQMQTVFSVDPTSERIVDGKLLVLVKSAIKETRNIMNDLYPSDLGRHGLVKVMNEQLLELENRTGIKTQLSMGFCVTIPHSIEVTLYRIFHEALLNIERHSHANNVLVYLTLSDDRKLIELLVKDDGQGFDLETILNNSKSKGIQSMKRRAEVVGGELFLDSRRGKGTAIEVHLPVKEMN</sequence>
<evidence type="ECO:0000256" key="2">
    <source>
        <dbReference type="ARBA" id="ARBA00012438"/>
    </source>
</evidence>
<dbReference type="EC" id="2.7.13.3" evidence="2"/>
<dbReference type="Pfam" id="PF02518">
    <property type="entry name" value="HATPase_c"/>
    <property type="match status" value="1"/>
</dbReference>
<evidence type="ECO:0000256" key="3">
    <source>
        <dbReference type="ARBA" id="ARBA00022679"/>
    </source>
</evidence>
<feature type="domain" description="Histidine kinase" evidence="6">
    <location>
        <begin position="170"/>
        <end position="361"/>
    </location>
</feature>
<dbReference type="Proteomes" id="UP000002506">
    <property type="component" value="Chromosome"/>
</dbReference>
<dbReference type="Gene3D" id="3.30.565.10">
    <property type="entry name" value="Histidine kinase-like ATPase, C-terminal domain"/>
    <property type="match status" value="1"/>
</dbReference>
<dbReference type="InterPro" id="IPR050482">
    <property type="entry name" value="Sensor_HK_TwoCompSys"/>
</dbReference>
<accession>D2BG15</accession>
<evidence type="ECO:0000256" key="1">
    <source>
        <dbReference type="ARBA" id="ARBA00000085"/>
    </source>
</evidence>
<keyword evidence="4 8" id="KW-0418">Kinase</keyword>
<evidence type="ECO:0000259" key="6">
    <source>
        <dbReference type="PROSITE" id="PS50109"/>
    </source>
</evidence>
<dbReference type="CDD" id="cd16917">
    <property type="entry name" value="HATPase_UhpB-NarQ-NarX-like"/>
    <property type="match status" value="1"/>
</dbReference>
<dbReference type="eggNOG" id="COG4585">
    <property type="taxonomic scope" value="Bacteria"/>
</dbReference>
<keyword evidence="5" id="KW-0902">Two-component regulatory system</keyword>
<dbReference type="CDD" id="cd00130">
    <property type="entry name" value="PAS"/>
    <property type="match status" value="1"/>
</dbReference>
<dbReference type="SUPFAM" id="SSF55785">
    <property type="entry name" value="PYP-like sensor domain (PAS domain)"/>
    <property type="match status" value="1"/>
</dbReference>
<dbReference type="AlphaFoldDB" id="D2BG15"/>
<dbReference type="OrthoDB" id="9781904at2"/>
<dbReference type="PANTHER" id="PTHR24421:SF10">
    <property type="entry name" value="NITRATE_NITRITE SENSOR PROTEIN NARQ"/>
    <property type="match status" value="1"/>
</dbReference>
<gene>
    <name evidence="8" type="primary">rdhC</name>
    <name evidence="8" type="ordered locus">DhcVS_92</name>
</gene>
<dbReference type="PROSITE" id="PS50112">
    <property type="entry name" value="PAS"/>
    <property type="match status" value="1"/>
</dbReference>
<dbReference type="InterPro" id="IPR005467">
    <property type="entry name" value="His_kinase_dom"/>
</dbReference>
<evidence type="ECO:0000256" key="4">
    <source>
        <dbReference type="ARBA" id="ARBA00022777"/>
    </source>
</evidence>
<dbReference type="NCBIfam" id="TIGR00229">
    <property type="entry name" value="sensory_box"/>
    <property type="match status" value="1"/>
</dbReference>
<protein>
    <recommendedName>
        <fullName evidence="2">histidine kinase</fullName>
        <ecNumber evidence="2">2.7.13.3</ecNumber>
    </recommendedName>
</protein>
<name>D2BG15_DEHMV</name>
<dbReference type="InterPro" id="IPR003594">
    <property type="entry name" value="HATPase_dom"/>
</dbReference>
<dbReference type="GO" id="GO:0000160">
    <property type="term" value="P:phosphorelay signal transduction system"/>
    <property type="evidence" value="ECO:0007669"/>
    <property type="project" value="UniProtKB-KW"/>
</dbReference>
<dbReference type="InterPro" id="IPR036890">
    <property type="entry name" value="HATPase_C_sf"/>
</dbReference>
<organism evidence="8 9">
    <name type="scientific">Dehalococcoides mccartyi (strain VS)</name>
    <dbReference type="NCBI Taxonomy" id="311424"/>
    <lineage>
        <taxon>Bacteria</taxon>
        <taxon>Bacillati</taxon>
        <taxon>Chloroflexota</taxon>
        <taxon>Dehalococcoidia</taxon>
        <taxon>Dehalococcoidales</taxon>
        <taxon>Dehalococcoidaceae</taxon>
        <taxon>Dehalococcoides</taxon>
    </lineage>
</organism>
<dbReference type="Pfam" id="PF13426">
    <property type="entry name" value="PAS_9"/>
    <property type="match status" value="1"/>
</dbReference>
<dbReference type="RefSeq" id="WP_012881441.1">
    <property type="nucleotide sequence ID" value="NC_013552.1"/>
</dbReference>
<evidence type="ECO:0000259" key="7">
    <source>
        <dbReference type="PROSITE" id="PS50112"/>
    </source>
</evidence>
<dbReference type="Gene3D" id="3.30.450.20">
    <property type="entry name" value="PAS domain"/>
    <property type="match status" value="1"/>
</dbReference>
<dbReference type="KEGG" id="dev:DhcVS_92"/>
<dbReference type="PROSITE" id="PS50109">
    <property type="entry name" value="HIS_KIN"/>
    <property type="match status" value="1"/>
</dbReference>
<dbReference type="InterPro" id="IPR035965">
    <property type="entry name" value="PAS-like_dom_sf"/>
</dbReference>
<feature type="domain" description="PAS" evidence="7">
    <location>
        <begin position="23"/>
        <end position="58"/>
    </location>
</feature>
<evidence type="ECO:0000313" key="9">
    <source>
        <dbReference type="Proteomes" id="UP000002506"/>
    </source>
</evidence>
<proteinExistence type="predicted"/>
<dbReference type="GO" id="GO:0004673">
    <property type="term" value="F:protein histidine kinase activity"/>
    <property type="evidence" value="ECO:0007669"/>
    <property type="project" value="UniProtKB-EC"/>
</dbReference>
<keyword evidence="3" id="KW-0808">Transferase</keyword>
<reference evidence="8 9" key="1">
    <citation type="journal article" date="2009" name="PLoS Genet.">
        <title>Localized plasticity in the streamlined genomes of vinyl chloride respiring Dehalococcoides.</title>
        <authorList>
            <person name="McMurdie P.J."/>
            <person name="Behrens S.F."/>
            <person name="Muller J.A."/>
            <person name="Goke J."/>
            <person name="Ritalahti K.M."/>
            <person name="Wagner R."/>
            <person name="Goltsman E."/>
            <person name="Lapidus A."/>
            <person name="Holmes S."/>
            <person name="Loffler F.E."/>
            <person name="Spormann A.M."/>
        </authorList>
    </citation>
    <scope>NUCLEOTIDE SEQUENCE [LARGE SCALE GENOMIC DNA]</scope>
    <source>
        <strain evidence="8 9">VS</strain>
    </source>
</reference>
<dbReference type="SUPFAM" id="SSF55874">
    <property type="entry name" value="ATPase domain of HSP90 chaperone/DNA topoisomerase II/histidine kinase"/>
    <property type="match status" value="1"/>
</dbReference>
<evidence type="ECO:0000313" key="8">
    <source>
        <dbReference type="EMBL" id="ACZ61265.1"/>
    </source>
</evidence>
<dbReference type="SMART" id="SM00091">
    <property type="entry name" value="PAS"/>
    <property type="match status" value="1"/>
</dbReference>
<comment type="catalytic activity">
    <reaction evidence="1">
        <text>ATP + protein L-histidine = ADP + protein N-phospho-L-histidine.</text>
        <dbReference type="EC" id="2.7.13.3"/>
    </reaction>
</comment>